<feature type="region of interest" description="Disordered" evidence="1">
    <location>
        <begin position="1"/>
        <end position="21"/>
    </location>
</feature>
<feature type="compositionally biased region" description="Low complexity" evidence="1">
    <location>
        <begin position="305"/>
        <end position="318"/>
    </location>
</feature>
<evidence type="ECO:0000256" key="1">
    <source>
        <dbReference type="SAM" id="MobiDB-lite"/>
    </source>
</evidence>
<proteinExistence type="predicted"/>
<feature type="region of interest" description="Disordered" evidence="1">
    <location>
        <begin position="242"/>
        <end position="382"/>
    </location>
</feature>
<evidence type="ECO:0000313" key="3">
    <source>
        <dbReference type="Proteomes" id="UP000019478"/>
    </source>
</evidence>
<evidence type="ECO:0000313" key="2">
    <source>
        <dbReference type="EMBL" id="EXJ82998.1"/>
    </source>
</evidence>
<dbReference type="EMBL" id="AMGY01000005">
    <property type="protein sequence ID" value="EXJ82998.1"/>
    <property type="molecule type" value="Genomic_DNA"/>
</dbReference>
<dbReference type="AlphaFoldDB" id="W9XS04"/>
<dbReference type="HOGENOM" id="CLU_049201_0_0_1"/>
<feature type="compositionally biased region" description="Low complexity" evidence="1">
    <location>
        <begin position="341"/>
        <end position="358"/>
    </location>
</feature>
<feature type="compositionally biased region" description="Basic and acidic residues" evidence="1">
    <location>
        <begin position="371"/>
        <end position="382"/>
    </location>
</feature>
<comment type="caution">
    <text evidence="2">The sequence shown here is derived from an EMBL/GenBank/DDBJ whole genome shotgun (WGS) entry which is preliminary data.</text>
</comment>
<dbReference type="eggNOG" id="ENOG502T512">
    <property type="taxonomic scope" value="Eukaryota"/>
</dbReference>
<keyword evidence="3" id="KW-1185">Reference proteome</keyword>
<accession>W9XS04</accession>
<protein>
    <submittedName>
        <fullName evidence="2">Uncharacterized protein</fullName>
    </submittedName>
</protein>
<gene>
    <name evidence="2" type="ORF">A1O3_06815</name>
</gene>
<sequence length="382" mass="41171">MEDNTPPEPREDRGPRIPPGKLATIKAEPTISIFYKPAKTAPLQLLDGKFPQDAAIVFCDRIRRELMDNSGAKSFTVTGGDLTGLTEVLAWIKQCVSEGSIVKYKDLGDDAPNLFTTYANVIISATYLAIPARDLVEGLTKRMHGIARKVLMSWEEVEWFYKSPSLKASGDSVREVAAASIFWAWWTRKLDDDETPDDMMFLDVLRQEIPKLDQDLHAWCERNEQEIRKKWELKKNGRAAENAAADGIENDEFASGGGGGGWDDDASTTAAGGGNWDAGDAFAAQQTSSTGADQATRGWDANLEGSSGFDSGVDVGAGTASPALPVDKSTVFDHPDNEGHAAGSNEGRGAAAAGGSSDDMGEDGGDWADEVNQHDTLNKQPW</sequence>
<dbReference type="GeneID" id="19170921"/>
<organism evidence="2 3">
    <name type="scientific">Capronia epimyces CBS 606.96</name>
    <dbReference type="NCBI Taxonomy" id="1182542"/>
    <lineage>
        <taxon>Eukaryota</taxon>
        <taxon>Fungi</taxon>
        <taxon>Dikarya</taxon>
        <taxon>Ascomycota</taxon>
        <taxon>Pezizomycotina</taxon>
        <taxon>Eurotiomycetes</taxon>
        <taxon>Chaetothyriomycetidae</taxon>
        <taxon>Chaetothyriales</taxon>
        <taxon>Herpotrichiellaceae</taxon>
        <taxon>Capronia</taxon>
    </lineage>
</organism>
<feature type="compositionally biased region" description="Basic and acidic residues" evidence="1">
    <location>
        <begin position="330"/>
        <end position="339"/>
    </location>
</feature>
<dbReference type="Proteomes" id="UP000019478">
    <property type="component" value="Unassembled WGS sequence"/>
</dbReference>
<name>W9XS04_9EURO</name>
<dbReference type="RefSeq" id="XP_007735121.1">
    <property type="nucleotide sequence ID" value="XM_007736931.1"/>
</dbReference>
<reference evidence="2 3" key="1">
    <citation type="submission" date="2013-03" db="EMBL/GenBank/DDBJ databases">
        <title>The Genome Sequence of Capronia epimyces CBS 606.96.</title>
        <authorList>
            <consortium name="The Broad Institute Genomics Platform"/>
            <person name="Cuomo C."/>
            <person name="de Hoog S."/>
            <person name="Gorbushina A."/>
            <person name="Walker B."/>
            <person name="Young S.K."/>
            <person name="Zeng Q."/>
            <person name="Gargeya S."/>
            <person name="Fitzgerald M."/>
            <person name="Haas B."/>
            <person name="Abouelleil A."/>
            <person name="Allen A.W."/>
            <person name="Alvarado L."/>
            <person name="Arachchi H.M."/>
            <person name="Berlin A.M."/>
            <person name="Chapman S.B."/>
            <person name="Gainer-Dewar J."/>
            <person name="Goldberg J."/>
            <person name="Griggs A."/>
            <person name="Gujja S."/>
            <person name="Hansen M."/>
            <person name="Howarth C."/>
            <person name="Imamovic A."/>
            <person name="Ireland A."/>
            <person name="Larimer J."/>
            <person name="McCowan C."/>
            <person name="Murphy C."/>
            <person name="Pearson M."/>
            <person name="Poon T.W."/>
            <person name="Priest M."/>
            <person name="Roberts A."/>
            <person name="Saif S."/>
            <person name="Shea T."/>
            <person name="Sisk P."/>
            <person name="Sykes S."/>
            <person name="Wortman J."/>
            <person name="Nusbaum C."/>
            <person name="Birren B."/>
        </authorList>
    </citation>
    <scope>NUCLEOTIDE SEQUENCE [LARGE SCALE GENOMIC DNA]</scope>
    <source>
        <strain evidence="2 3">CBS 606.96</strain>
    </source>
</reference>
<dbReference type="OrthoDB" id="4117455at2759"/>
<feature type="compositionally biased region" description="Acidic residues" evidence="1">
    <location>
        <begin position="359"/>
        <end position="369"/>
    </location>
</feature>